<dbReference type="GO" id="GO:0016151">
    <property type="term" value="F:nickel cation binding"/>
    <property type="evidence" value="ECO:0007669"/>
    <property type="project" value="InterPro"/>
</dbReference>
<feature type="binding site" evidence="2">
    <location>
        <position position="371"/>
    </location>
    <ligand>
        <name>Mg(2+)</name>
        <dbReference type="ChEBI" id="CHEBI:18420"/>
    </ligand>
</feature>
<dbReference type="EMBL" id="MSLT01000006">
    <property type="protein sequence ID" value="OUD15485.1"/>
    <property type="molecule type" value="Genomic_DNA"/>
</dbReference>
<comment type="cofactor">
    <cofactor evidence="2">
        <name>Ni(2+)</name>
        <dbReference type="ChEBI" id="CHEBI:49786"/>
    </cofactor>
</comment>
<dbReference type="InterPro" id="IPR029014">
    <property type="entry name" value="NiFe-Hase_large"/>
</dbReference>
<feature type="binding site" evidence="2">
    <location>
        <position position="416"/>
    </location>
    <ligand>
        <name>Ni(2+)</name>
        <dbReference type="ChEBI" id="CHEBI:49786"/>
    </ligand>
</feature>
<dbReference type="InterPro" id="IPR001501">
    <property type="entry name" value="Ni-dep_hyd_lsu"/>
</dbReference>
<proteinExistence type="predicted"/>
<evidence type="ECO:0000256" key="1">
    <source>
        <dbReference type="ARBA" id="ARBA00023002"/>
    </source>
</evidence>
<comment type="caution">
    <text evidence="3">The sequence shown here is derived from an EMBL/GenBank/DDBJ whole genome shotgun (WGS) entry which is preliminary data.</text>
</comment>
<feature type="binding site" evidence="2">
    <location>
        <position position="65"/>
    </location>
    <ligand>
        <name>Ni(2+)</name>
        <dbReference type="ChEBI" id="CHEBI:49786"/>
    </ligand>
</feature>
<dbReference type="PANTHER" id="PTHR43600">
    <property type="entry name" value="COENZYME F420 HYDROGENASE, SUBUNIT ALPHA"/>
    <property type="match status" value="1"/>
</dbReference>
<keyword evidence="2" id="KW-0460">Magnesium</keyword>
<dbReference type="RefSeq" id="WP_086487079.1">
    <property type="nucleotide sequence ID" value="NZ_MSLT01000006.1"/>
</dbReference>
<organism evidence="3 4">
    <name type="scientific">Thioflexithrix psekupsensis</name>
    <dbReference type="NCBI Taxonomy" id="1570016"/>
    <lineage>
        <taxon>Bacteria</taxon>
        <taxon>Pseudomonadati</taxon>
        <taxon>Pseudomonadota</taxon>
        <taxon>Gammaproteobacteria</taxon>
        <taxon>Thiotrichales</taxon>
        <taxon>Thioflexithrix</taxon>
    </lineage>
</organism>
<gene>
    <name evidence="3" type="ORF">TPSD3_02870</name>
</gene>
<dbReference type="PROSITE" id="PS00508">
    <property type="entry name" value="NI_HGENASE_L_2"/>
    <property type="match status" value="1"/>
</dbReference>
<dbReference type="SUPFAM" id="SSF56762">
    <property type="entry name" value="HydB/Nqo4-like"/>
    <property type="match status" value="1"/>
</dbReference>
<keyword evidence="2" id="KW-0408">Iron</keyword>
<evidence type="ECO:0000313" key="3">
    <source>
        <dbReference type="EMBL" id="OUD15485.1"/>
    </source>
</evidence>
<dbReference type="GO" id="GO:0008901">
    <property type="term" value="F:ferredoxin hydrogenase activity"/>
    <property type="evidence" value="ECO:0007669"/>
    <property type="project" value="InterPro"/>
</dbReference>
<dbReference type="OrthoDB" id="9761717at2"/>
<feature type="binding site" evidence="2">
    <location>
        <position position="46"/>
    </location>
    <ligand>
        <name>Mg(2+)</name>
        <dbReference type="ChEBI" id="CHEBI:18420"/>
    </ligand>
</feature>
<keyword evidence="2" id="KW-0479">Metal-binding</keyword>
<reference evidence="3 4" key="1">
    <citation type="submission" date="2016-12" db="EMBL/GenBank/DDBJ databases">
        <title>Thioflexothrix psekupsii D3 genome sequencing and assembly.</title>
        <authorList>
            <person name="Fomenkov A."/>
            <person name="Vincze T."/>
            <person name="Grabovich M."/>
            <person name="Anton B.P."/>
            <person name="Dubinina G."/>
            <person name="Orlova M."/>
            <person name="Belousova E."/>
            <person name="Roberts R.J."/>
        </authorList>
    </citation>
    <scope>NUCLEOTIDE SEQUENCE [LARGE SCALE GENOMIC DNA]</scope>
    <source>
        <strain evidence="3">D3</strain>
    </source>
</reference>
<accession>A0A251XC51</accession>
<feature type="binding site" evidence="2">
    <location>
        <position position="68"/>
    </location>
    <ligand>
        <name>Ni(2+)</name>
        <dbReference type="ChEBI" id="CHEBI:49786"/>
    </ligand>
</feature>
<sequence>MSTRDLTITVPVLARVEGEGGLDIVVKAGQIEQLALRIFEPPRFFEKFLEGREYHEVPDIVARICGICPVAYQMSAVHAIESIFGVKTTPWIRKMRRLLYCGEWLESHNLHIHLLAAPDFLGYKSATEMAAQYSAELKRGLSLQHLGNAIIRMLGGRSVHPVGVKVGGFYKAPSHEDVRKLIADLRAAIPQAEALVRWTASLGLPDNHQDFVSVALHHSEEYPLNEGDLMSDVGLFIPISEYEQHFREFHVPHSTALHSLLHEKPYLVGPLARVNLNYAQLPLSVRLNVERTAVQFPSNNMFHSIVARAVEVHFALLEALRILEQYELPDRPYVEVTPRAGTGFGCTEAPRGMLWHTWTLDERGQVLATRIVPPTSQNQPRIEEDLKWSLEAMGLDHSDEALRLRAETVIRNYDPCISCATHFLKLNVLREG</sequence>
<feature type="binding site" evidence="2">
    <location>
        <position position="419"/>
    </location>
    <ligand>
        <name>Fe cation</name>
        <dbReference type="ChEBI" id="CHEBI:24875"/>
    </ligand>
</feature>
<dbReference type="PANTHER" id="PTHR43600:SF4">
    <property type="entry name" value="CYTOSOLIC NIFE-HYDROGENASE, ALPHA SUBUNIT"/>
    <property type="match status" value="1"/>
</dbReference>
<dbReference type="Gene3D" id="1.10.645.10">
    <property type="entry name" value="Cytochrome-c3 Hydrogenase, chain B"/>
    <property type="match status" value="1"/>
</dbReference>
<feature type="binding site" evidence="2">
    <location>
        <position position="68"/>
    </location>
    <ligand>
        <name>Fe cation</name>
        <dbReference type="ChEBI" id="CHEBI:24875"/>
    </ligand>
</feature>
<dbReference type="InterPro" id="IPR018194">
    <property type="entry name" value="Ni-dep_hyd_lsu_Ni_BS"/>
</dbReference>
<keyword evidence="2" id="KW-0533">Nickel</keyword>
<comment type="cofactor">
    <cofactor evidence="2">
        <name>Fe cation</name>
        <dbReference type="ChEBI" id="CHEBI:24875"/>
    </cofactor>
</comment>
<keyword evidence="4" id="KW-1185">Reference proteome</keyword>
<evidence type="ECO:0000256" key="2">
    <source>
        <dbReference type="PIRSR" id="PIRSR601501-1"/>
    </source>
</evidence>
<keyword evidence="1" id="KW-0560">Oxidoreductase</keyword>
<dbReference type="Proteomes" id="UP000194798">
    <property type="component" value="Unassembled WGS sequence"/>
</dbReference>
<evidence type="ECO:0000313" key="4">
    <source>
        <dbReference type="Proteomes" id="UP000194798"/>
    </source>
</evidence>
<name>A0A251XC51_9GAMM</name>
<protein>
    <submittedName>
        <fullName evidence="3">Ni/Fe hydrogenase subunit alpha</fullName>
    </submittedName>
</protein>
<dbReference type="AlphaFoldDB" id="A0A251XC51"/>
<dbReference type="Pfam" id="PF00374">
    <property type="entry name" value="NiFeSe_Hases"/>
    <property type="match status" value="2"/>
</dbReference>
<feature type="binding site" evidence="2">
    <location>
        <position position="422"/>
    </location>
    <ligand>
        <name>Mg(2+)</name>
        <dbReference type="ChEBI" id="CHEBI:18420"/>
    </ligand>
</feature>